<keyword evidence="3" id="KW-1185">Reference proteome</keyword>
<dbReference type="EMBL" id="JAALLT010000004">
    <property type="protein sequence ID" value="NGP77567.1"/>
    <property type="molecule type" value="Genomic_DNA"/>
</dbReference>
<feature type="domain" description="DUF4097" evidence="1">
    <location>
        <begin position="50"/>
        <end position="297"/>
    </location>
</feature>
<evidence type="ECO:0000313" key="3">
    <source>
        <dbReference type="Proteomes" id="UP000473278"/>
    </source>
</evidence>
<evidence type="ECO:0000313" key="2">
    <source>
        <dbReference type="EMBL" id="NGP77567.1"/>
    </source>
</evidence>
<sequence length="300" mass="32939">MNKLIFAMFKHSFILLVTSIVFLFTLKAEAQKSDEFNLDETYAIAENGTINLDSDDANVTITGSDREDVRVVVNYRMRVRGLSFGNKEGFEMIVEEDNGNLNIFEKERENSTKVVVGSSREEYEITIEAPRGVSLKLNGDDENYRISSIDGSIGIDADDSDVELNECNGDAFSIKLDDGELLMDGGNGSLELELDDGDARIFNGNFSDVHIDTDDGDVDLTTSLADGGNYRFSTDDGDLLLNIAGGGGEFVIRHDDTDISTSSEFEETMSDDDLSIYTLPLGNAKINIETDDGNVVLRVI</sequence>
<proteinExistence type="predicted"/>
<comment type="caution">
    <text evidence="2">The sequence shown here is derived from an EMBL/GenBank/DDBJ whole genome shotgun (WGS) entry which is preliminary data.</text>
</comment>
<dbReference type="Pfam" id="PF13349">
    <property type="entry name" value="DUF4097"/>
    <property type="match status" value="1"/>
</dbReference>
<dbReference type="AlphaFoldDB" id="A0A6M1T491"/>
<organism evidence="2 3">
    <name type="scientific">Halalkalibaculum roseum</name>
    <dbReference type="NCBI Taxonomy" id="2709311"/>
    <lineage>
        <taxon>Bacteria</taxon>
        <taxon>Pseudomonadati</taxon>
        <taxon>Balneolota</taxon>
        <taxon>Balneolia</taxon>
        <taxon>Balneolales</taxon>
        <taxon>Balneolaceae</taxon>
        <taxon>Halalkalibaculum</taxon>
    </lineage>
</organism>
<dbReference type="InterPro" id="IPR025164">
    <property type="entry name" value="Toastrack_DUF4097"/>
</dbReference>
<gene>
    <name evidence="2" type="ORF">G3570_13040</name>
</gene>
<accession>A0A6M1T491</accession>
<reference evidence="2 3" key="1">
    <citation type="submission" date="2020-02" db="EMBL/GenBank/DDBJ databases">
        <title>Balneolaceae bacterium YR4-1, complete genome.</title>
        <authorList>
            <person name="Li Y."/>
            <person name="Wu S."/>
        </authorList>
    </citation>
    <scope>NUCLEOTIDE SEQUENCE [LARGE SCALE GENOMIC DNA]</scope>
    <source>
        <strain evidence="2 3">YR4-1</strain>
    </source>
</reference>
<evidence type="ECO:0000259" key="1">
    <source>
        <dbReference type="Pfam" id="PF13349"/>
    </source>
</evidence>
<protein>
    <submittedName>
        <fullName evidence="2">DUF4097 domain-containing protein</fullName>
    </submittedName>
</protein>
<dbReference type="Proteomes" id="UP000473278">
    <property type="component" value="Unassembled WGS sequence"/>
</dbReference>
<name>A0A6M1T491_9BACT</name>